<keyword evidence="1" id="KW-0472">Membrane</keyword>
<proteinExistence type="predicted"/>
<sequence>MNQSESRPAPIGIGVISILTVLLVLALSLFAALTLASARADLALSQRNADTVQAYYSADAEAARLYAAFADGDEAELETTLPITEQQYLAVHFVRQDDGSVRVLQWQTVSVEPEIDEHLPVWDGSIPQS</sequence>
<dbReference type="EMBL" id="JBBMFT010000004">
    <property type="protein sequence ID" value="MEQ2456475.1"/>
    <property type="molecule type" value="Genomic_DNA"/>
</dbReference>
<keyword evidence="3" id="KW-1185">Reference proteome</keyword>
<keyword evidence="1" id="KW-1133">Transmembrane helix</keyword>
<gene>
    <name evidence="2" type="ORF">WMO45_08075</name>
</gene>
<comment type="caution">
    <text evidence="2">The sequence shown here is derived from an EMBL/GenBank/DDBJ whole genome shotgun (WGS) entry which is preliminary data.</text>
</comment>
<evidence type="ECO:0000313" key="3">
    <source>
        <dbReference type="Proteomes" id="UP001440599"/>
    </source>
</evidence>
<keyword evidence="1" id="KW-0812">Transmembrane</keyword>
<name>A0ABV1ER56_9FIRM</name>
<dbReference type="RefSeq" id="WP_349140125.1">
    <property type="nucleotide sequence ID" value="NZ_JBBMFT010000004.1"/>
</dbReference>
<organism evidence="2 3">
    <name type="scientific">Flavonifractor hominis</name>
    <dbReference type="NCBI Taxonomy" id="3133178"/>
    <lineage>
        <taxon>Bacteria</taxon>
        <taxon>Bacillati</taxon>
        <taxon>Bacillota</taxon>
        <taxon>Clostridia</taxon>
        <taxon>Eubacteriales</taxon>
        <taxon>Oscillospiraceae</taxon>
        <taxon>Flavonifractor</taxon>
    </lineage>
</organism>
<dbReference type="Proteomes" id="UP001440599">
    <property type="component" value="Unassembled WGS sequence"/>
</dbReference>
<feature type="transmembrane region" description="Helical" evidence="1">
    <location>
        <begin position="12"/>
        <end position="38"/>
    </location>
</feature>
<accession>A0ABV1ER56</accession>
<protein>
    <submittedName>
        <fullName evidence="2">Uncharacterized protein</fullName>
    </submittedName>
</protein>
<evidence type="ECO:0000256" key="1">
    <source>
        <dbReference type="SAM" id="Phobius"/>
    </source>
</evidence>
<reference evidence="2 3" key="1">
    <citation type="submission" date="2024-03" db="EMBL/GenBank/DDBJ databases">
        <title>Human intestinal bacterial collection.</title>
        <authorList>
            <person name="Pauvert C."/>
            <person name="Hitch T.C.A."/>
            <person name="Clavel T."/>
        </authorList>
    </citation>
    <scope>NUCLEOTIDE SEQUENCE [LARGE SCALE GENOMIC DNA]</scope>
    <source>
        <strain evidence="2 3">CLA-AP-H34</strain>
    </source>
</reference>
<evidence type="ECO:0000313" key="2">
    <source>
        <dbReference type="EMBL" id="MEQ2456475.1"/>
    </source>
</evidence>